<name>A0A5F2B038_9LEPT</name>
<protein>
    <submittedName>
        <fullName evidence="1">Uncharacterized protein</fullName>
    </submittedName>
</protein>
<gene>
    <name evidence="1" type="ORF">EHQ76_15140</name>
</gene>
<accession>A0A5F2B038</accession>
<dbReference type="AlphaFoldDB" id="A0A5F2B038"/>
<comment type="caution">
    <text evidence="1">The sequence shown here is derived from an EMBL/GenBank/DDBJ whole genome shotgun (WGS) entry which is preliminary data.</text>
</comment>
<dbReference type="OrthoDB" id="340873at2"/>
<dbReference type="Proteomes" id="UP000298429">
    <property type="component" value="Unassembled WGS sequence"/>
</dbReference>
<evidence type="ECO:0000313" key="1">
    <source>
        <dbReference type="EMBL" id="TGL97467.1"/>
    </source>
</evidence>
<dbReference type="RefSeq" id="WP_135671786.1">
    <property type="nucleotide sequence ID" value="NZ_RQGN01000083.1"/>
</dbReference>
<reference evidence="1 2" key="1">
    <citation type="journal article" date="2019" name="PLoS Negl. Trop. Dis.">
        <title>Revisiting the worldwide diversity of Leptospira species in the environment.</title>
        <authorList>
            <person name="Vincent A.T."/>
            <person name="Schiettekatte O."/>
            <person name="Bourhy P."/>
            <person name="Veyrier F.J."/>
            <person name="Picardeau M."/>
        </authorList>
    </citation>
    <scope>NUCLEOTIDE SEQUENCE [LARGE SCALE GENOMIC DNA]</scope>
    <source>
        <strain evidence="1 2">201702444</strain>
    </source>
</reference>
<sequence length="320" mass="36052">MRFFRNLPILFLIFLFVGGSILSESIPEKPFADEPGAYLKLKNVKFRLEDKIYFTVKHLTVIASSNKKNSPVNFNDPTSFHLDLFQGDTEFEISVLEYLFNENIKSFPNFPLRNLKLSTIEKDGKRKIRILGEYKLVFWVDVEMICDLELVPNSSQLILKSETMNAAGIPGAGDLLSSLGVGLKELLPIPDGRGLQIVDKSFHIQSFLLLPPPRIQGTIAEIRLLSDRILVKFDTKKDSPFPNLTFQPGSPNQIRISGGEIQVGSVSLKNTSLLLIDQDPSDLLDFHMKNLLVQLSFGNLNLNSKGNLKVFLPDYEDLKK</sequence>
<dbReference type="EMBL" id="RQGN01000083">
    <property type="protein sequence ID" value="TGL97467.1"/>
    <property type="molecule type" value="Genomic_DNA"/>
</dbReference>
<evidence type="ECO:0000313" key="2">
    <source>
        <dbReference type="Proteomes" id="UP000298429"/>
    </source>
</evidence>
<proteinExistence type="predicted"/>
<organism evidence="1 2">
    <name type="scientific">Leptospira barantonii</name>
    <dbReference type="NCBI Taxonomy" id="2023184"/>
    <lineage>
        <taxon>Bacteria</taxon>
        <taxon>Pseudomonadati</taxon>
        <taxon>Spirochaetota</taxon>
        <taxon>Spirochaetia</taxon>
        <taxon>Leptospirales</taxon>
        <taxon>Leptospiraceae</taxon>
        <taxon>Leptospira</taxon>
    </lineage>
</organism>